<evidence type="ECO:0000313" key="2">
    <source>
        <dbReference type="Proteomes" id="UP001165063"/>
    </source>
</evidence>
<sequence length="579" mass="67221">MRTPLTSILMHQFIETTIGLPVELQDLIFILCFDILLSTHSSPLSFIGLIPCFTSHPNYGIVLKKKGNAELQFIVFGKDHGYPCIINSMKDLAEFVKTGYKLERLTVTESYLESNKDSSLLYLLLRLKPTEFTMKDFTKIPPRKIPWFGKVTRITGVYYHVLAPSVKDSRFPKLRFANVNILDGPLELNLLEEFMEHIENLFLTVKKLDKSTFKSLFGFLTKYGDRVHFMANEYLFPFNNKFLEIYNQAILTNVKQWNDDNDILDFSFLPKLERTLSLEMHNNISHSSLISHSLVLQNESIRKCYIHQRNFLNADLTQMPKLQCFEWTGWSIYGEIFPVALPSNIRYLSLMHEYASHRKLTVHGYLPIPSGTQFLRCHFDNISDFDFDNCANLHTIEMSLTESRNDDALWDSLPVTVKRVLINAPRPSSYFTELNVSLGDTHKQLSLYLGYLHGYKADTIFTVNIDKESWDTLIKDSKISFSRYPLHVNIECSKATQLSIRSEDFAACVKHDHLDTFYNVACFECSYPGLEGLDNDWNRFDRIERHECTVPLASSDNDYLDAEFYFSSKWFTKNDWYGT</sequence>
<reference evidence="1" key="1">
    <citation type="submission" date="2023-04" db="EMBL/GenBank/DDBJ databases">
        <title>Ambrosiozyma monospora NBRC 1965.</title>
        <authorList>
            <person name="Ichikawa N."/>
            <person name="Sato H."/>
            <person name="Tonouchi N."/>
        </authorList>
    </citation>
    <scope>NUCLEOTIDE SEQUENCE</scope>
    <source>
        <strain evidence="1">NBRC 1965</strain>
    </source>
</reference>
<name>A0A9W6YZH5_AMBMO</name>
<dbReference type="EMBL" id="BSXU01002191">
    <property type="protein sequence ID" value="GMG35206.1"/>
    <property type="molecule type" value="Genomic_DNA"/>
</dbReference>
<dbReference type="Proteomes" id="UP001165063">
    <property type="component" value="Unassembled WGS sequence"/>
</dbReference>
<accession>A0A9W6YZH5</accession>
<proteinExistence type="predicted"/>
<gene>
    <name evidence="1" type="ORF">Amon01_000451200</name>
</gene>
<evidence type="ECO:0000313" key="1">
    <source>
        <dbReference type="EMBL" id="GMG35206.1"/>
    </source>
</evidence>
<comment type="caution">
    <text evidence="1">The sequence shown here is derived from an EMBL/GenBank/DDBJ whole genome shotgun (WGS) entry which is preliminary data.</text>
</comment>
<organism evidence="1 2">
    <name type="scientific">Ambrosiozyma monospora</name>
    <name type="common">Yeast</name>
    <name type="synonym">Endomycopsis monosporus</name>
    <dbReference type="NCBI Taxonomy" id="43982"/>
    <lineage>
        <taxon>Eukaryota</taxon>
        <taxon>Fungi</taxon>
        <taxon>Dikarya</taxon>
        <taxon>Ascomycota</taxon>
        <taxon>Saccharomycotina</taxon>
        <taxon>Pichiomycetes</taxon>
        <taxon>Pichiales</taxon>
        <taxon>Pichiaceae</taxon>
        <taxon>Ambrosiozyma</taxon>
    </lineage>
</organism>
<protein>
    <submittedName>
        <fullName evidence="1">Unnamed protein product</fullName>
    </submittedName>
</protein>
<dbReference type="AlphaFoldDB" id="A0A9W6YZH5"/>
<keyword evidence="2" id="KW-1185">Reference proteome</keyword>